<keyword evidence="10" id="KW-1185">Reference proteome</keyword>
<sequence>MAIYELELPVGLMAHSCTDAERQADALAQAVSTALRSALETYGKASLVVSGGRSPIAFFERLSREPLDWASIQIGLADERWVSVEHAASNEGLVRRHLLQGPAAAASFLGLYHPAPTLEDAALLADRALAELHQPIDVLVLGMGDDGHTASLFPASPRLSDALEAEGHRRCLPMQAPVEPHERLTLTLPVLASARLPLLAIQGEAKLETLRLALAGENVAAMPIRAFLHSPLEIYWCP</sequence>
<evidence type="ECO:0000256" key="1">
    <source>
        <dbReference type="ARBA" id="ARBA00000832"/>
    </source>
</evidence>
<comment type="function">
    <text evidence="2 7">Hydrolysis of 6-phosphogluconolactone to 6-phosphogluconate.</text>
</comment>
<dbReference type="InterPro" id="IPR037171">
    <property type="entry name" value="NagB/RpiA_transferase-like"/>
</dbReference>
<evidence type="ECO:0000256" key="5">
    <source>
        <dbReference type="ARBA" id="ARBA00013198"/>
    </source>
</evidence>
<protein>
    <recommendedName>
        <fullName evidence="6 7">6-phosphogluconolactonase</fullName>
        <shortName evidence="7">6PGL</shortName>
        <ecNumber evidence="5 7">3.1.1.31</ecNumber>
    </recommendedName>
</protein>
<comment type="similarity">
    <text evidence="4 7">Belongs to the glucosamine/galactosamine-6-phosphate isomerase family. 6-phosphogluconolactonase subfamily.</text>
</comment>
<dbReference type="UniPathway" id="UPA00115">
    <property type="reaction ID" value="UER00409"/>
</dbReference>
<dbReference type="InterPro" id="IPR006148">
    <property type="entry name" value="Glc/Gal-6P_isomerase"/>
</dbReference>
<proteinExistence type="inferred from homology"/>
<dbReference type="InterPro" id="IPR039104">
    <property type="entry name" value="6PGL"/>
</dbReference>
<evidence type="ECO:0000256" key="6">
    <source>
        <dbReference type="ARBA" id="ARBA00020337"/>
    </source>
</evidence>
<reference evidence="10" key="1">
    <citation type="submission" date="2016-10" db="EMBL/GenBank/DDBJ databases">
        <authorList>
            <person name="Varghese N."/>
            <person name="Submissions S."/>
        </authorList>
    </citation>
    <scope>NUCLEOTIDE SEQUENCE [LARGE SCALE GENOMIC DNA]</scope>
    <source>
        <strain evidence="10">NRRL B-59562</strain>
    </source>
</reference>
<evidence type="ECO:0000256" key="4">
    <source>
        <dbReference type="ARBA" id="ARBA00010662"/>
    </source>
</evidence>
<dbReference type="EC" id="3.1.1.31" evidence="5 7"/>
<evidence type="ECO:0000256" key="7">
    <source>
        <dbReference type="RuleBase" id="RU365095"/>
    </source>
</evidence>
<dbReference type="InterPro" id="IPR005900">
    <property type="entry name" value="6-phosphogluconolactonase_DevB"/>
</dbReference>
<dbReference type="Pfam" id="PF01182">
    <property type="entry name" value="Glucosamine_iso"/>
    <property type="match status" value="1"/>
</dbReference>
<feature type="domain" description="Glucosamine/galactosamine-6-phosphate isomerase" evidence="8">
    <location>
        <begin position="19"/>
        <end position="236"/>
    </location>
</feature>
<dbReference type="STRING" id="1007099.SAMN05216287_4346"/>
<dbReference type="GO" id="GO:0006098">
    <property type="term" value="P:pentose-phosphate shunt"/>
    <property type="evidence" value="ECO:0007669"/>
    <property type="project" value="UniProtKB-UniPathway"/>
</dbReference>
<dbReference type="PANTHER" id="PTHR11054">
    <property type="entry name" value="6-PHOSPHOGLUCONOLACTONASE"/>
    <property type="match status" value="1"/>
</dbReference>
<dbReference type="SUPFAM" id="SSF100950">
    <property type="entry name" value="NagB/RpiA/CoA transferase-like"/>
    <property type="match status" value="1"/>
</dbReference>
<dbReference type="RefSeq" id="WP_090231741.1">
    <property type="nucleotide sequence ID" value="NZ_FNNU01000009.1"/>
</dbReference>
<evidence type="ECO:0000256" key="3">
    <source>
        <dbReference type="ARBA" id="ARBA00004961"/>
    </source>
</evidence>
<accession>A0A1H3GF44</accession>
<organism evidence="9 10">
    <name type="scientific">Pseudomonas kuykendallii</name>
    <dbReference type="NCBI Taxonomy" id="1007099"/>
    <lineage>
        <taxon>Bacteria</taxon>
        <taxon>Pseudomonadati</taxon>
        <taxon>Pseudomonadota</taxon>
        <taxon>Gammaproteobacteria</taxon>
        <taxon>Pseudomonadales</taxon>
        <taxon>Pseudomonadaceae</taxon>
        <taxon>Pseudomonas</taxon>
    </lineage>
</organism>
<dbReference type="Proteomes" id="UP000243778">
    <property type="component" value="Unassembled WGS sequence"/>
</dbReference>
<dbReference type="NCBIfam" id="TIGR01198">
    <property type="entry name" value="pgl"/>
    <property type="match status" value="1"/>
</dbReference>
<evidence type="ECO:0000313" key="10">
    <source>
        <dbReference type="Proteomes" id="UP000243778"/>
    </source>
</evidence>
<comment type="pathway">
    <text evidence="3 7">Carbohydrate degradation; pentose phosphate pathway; D-ribulose 5-phosphate from D-glucose 6-phosphate (oxidative stage): step 2/3.</text>
</comment>
<dbReference type="EMBL" id="FNNU01000009">
    <property type="protein sequence ID" value="SDY01906.1"/>
    <property type="molecule type" value="Genomic_DNA"/>
</dbReference>
<evidence type="ECO:0000256" key="2">
    <source>
        <dbReference type="ARBA" id="ARBA00002681"/>
    </source>
</evidence>
<dbReference type="AlphaFoldDB" id="A0A1H3GF44"/>
<name>A0A1H3GF44_9PSED</name>
<dbReference type="PANTHER" id="PTHR11054:SF0">
    <property type="entry name" value="6-PHOSPHOGLUCONOLACTONASE"/>
    <property type="match status" value="1"/>
</dbReference>
<comment type="catalytic activity">
    <reaction evidence="1 7">
        <text>6-phospho-D-glucono-1,5-lactone + H2O = 6-phospho-D-gluconate + H(+)</text>
        <dbReference type="Rhea" id="RHEA:12556"/>
        <dbReference type="ChEBI" id="CHEBI:15377"/>
        <dbReference type="ChEBI" id="CHEBI:15378"/>
        <dbReference type="ChEBI" id="CHEBI:57955"/>
        <dbReference type="ChEBI" id="CHEBI:58759"/>
        <dbReference type="EC" id="3.1.1.31"/>
    </reaction>
</comment>
<dbReference type="GO" id="GO:0005975">
    <property type="term" value="P:carbohydrate metabolic process"/>
    <property type="evidence" value="ECO:0007669"/>
    <property type="project" value="UniProtKB-UniRule"/>
</dbReference>
<evidence type="ECO:0000313" key="9">
    <source>
        <dbReference type="EMBL" id="SDY01906.1"/>
    </source>
</evidence>
<dbReference type="CDD" id="cd01400">
    <property type="entry name" value="6PGL"/>
    <property type="match status" value="1"/>
</dbReference>
<gene>
    <name evidence="7" type="primary">pgl</name>
    <name evidence="9" type="ORF">SAMN05216287_4346</name>
</gene>
<keyword evidence="7" id="KW-0378">Hydrolase</keyword>
<dbReference type="GO" id="GO:0017057">
    <property type="term" value="F:6-phosphogluconolactonase activity"/>
    <property type="evidence" value="ECO:0007669"/>
    <property type="project" value="UniProtKB-UniRule"/>
</dbReference>
<dbReference type="OrthoDB" id="9810967at2"/>
<evidence type="ECO:0000259" key="8">
    <source>
        <dbReference type="Pfam" id="PF01182"/>
    </source>
</evidence>
<dbReference type="Gene3D" id="3.40.50.1360">
    <property type="match status" value="1"/>
</dbReference>